<evidence type="ECO:0008006" key="11">
    <source>
        <dbReference type="Google" id="ProtNLM"/>
    </source>
</evidence>
<feature type="transmembrane region" description="Helical" evidence="8">
    <location>
        <begin position="104"/>
        <end position="126"/>
    </location>
</feature>
<evidence type="ECO:0000256" key="8">
    <source>
        <dbReference type="SAM" id="Phobius"/>
    </source>
</evidence>
<name>A0A0D1DR74_MYCMD</name>
<keyword evidence="4" id="KW-0677">Repeat</keyword>
<evidence type="ECO:0000256" key="7">
    <source>
        <dbReference type="SAM" id="MobiDB-lite"/>
    </source>
</evidence>
<gene>
    <name evidence="9" type="ORF">UMAG_05684</name>
</gene>
<evidence type="ECO:0000313" key="9">
    <source>
        <dbReference type="EMBL" id="KIS66899.1"/>
    </source>
</evidence>
<keyword evidence="10" id="KW-1185">Reference proteome</keyword>
<evidence type="ECO:0000256" key="6">
    <source>
        <dbReference type="ARBA" id="ARBA00023136"/>
    </source>
</evidence>
<evidence type="ECO:0000313" key="10">
    <source>
        <dbReference type="Proteomes" id="UP000000561"/>
    </source>
</evidence>
<dbReference type="GO" id="GO:0000324">
    <property type="term" value="C:fungal-type vacuole"/>
    <property type="evidence" value="ECO:0000318"/>
    <property type="project" value="GO_Central"/>
</dbReference>
<dbReference type="GO" id="GO:0015184">
    <property type="term" value="F:L-cystine transmembrane transporter activity"/>
    <property type="evidence" value="ECO:0000318"/>
    <property type="project" value="GO_Central"/>
</dbReference>
<dbReference type="Gene3D" id="1.20.1280.290">
    <property type="match status" value="1"/>
</dbReference>
<keyword evidence="3 8" id="KW-0812">Transmembrane</keyword>
<feature type="transmembrane region" description="Helical" evidence="8">
    <location>
        <begin position="21"/>
        <end position="44"/>
    </location>
</feature>
<feature type="compositionally biased region" description="Low complexity" evidence="7">
    <location>
        <begin position="286"/>
        <end position="298"/>
    </location>
</feature>
<dbReference type="Pfam" id="PF04193">
    <property type="entry name" value="PQ-loop"/>
    <property type="match status" value="2"/>
</dbReference>
<keyword evidence="6 8" id="KW-0472">Membrane</keyword>
<keyword evidence="5 8" id="KW-1133">Transmembrane helix</keyword>
<feature type="transmembrane region" description="Helical" evidence="8">
    <location>
        <begin position="64"/>
        <end position="84"/>
    </location>
</feature>
<evidence type="ECO:0000256" key="3">
    <source>
        <dbReference type="ARBA" id="ARBA00022692"/>
    </source>
</evidence>
<dbReference type="NCBIfam" id="TIGR00951">
    <property type="entry name" value="2A43"/>
    <property type="match status" value="1"/>
</dbReference>
<dbReference type="GeneID" id="23565505"/>
<evidence type="ECO:0000256" key="2">
    <source>
        <dbReference type="ARBA" id="ARBA00022448"/>
    </source>
</evidence>
<dbReference type="PANTHER" id="PTHR13131:SF5">
    <property type="entry name" value="CYSTINOSIN"/>
    <property type="match status" value="1"/>
</dbReference>
<dbReference type="eggNOG" id="KOG3145">
    <property type="taxonomic scope" value="Eukaryota"/>
</dbReference>
<dbReference type="GO" id="GO:0005774">
    <property type="term" value="C:vacuolar membrane"/>
    <property type="evidence" value="ECO:0000318"/>
    <property type="project" value="GO_Central"/>
</dbReference>
<reference evidence="9 10" key="1">
    <citation type="journal article" date="2006" name="Nature">
        <title>Insights from the genome of the biotrophic fungal plant pathogen Ustilago maydis.</title>
        <authorList>
            <person name="Kamper J."/>
            <person name="Kahmann R."/>
            <person name="Bolker M."/>
            <person name="Ma L.J."/>
            <person name="Brefort T."/>
            <person name="Saville B.J."/>
            <person name="Banuett F."/>
            <person name="Kronstad J.W."/>
            <person name="Gold S.E."/>
            <person name="Muller O."/>
            <person name="Perlin M.H."/>
            <person name="Wosten H.A."/>
            <person name="de Vries R."/>
            <person name="Ruiz-Herrera J."/>
            <person name="Reynaga-Pena C.G."/>
            <person name="Snetselaar K."/>
            <person name="McCann M."/>
            <person name="Perez-Martin J."/>
            <person name="Feldbrugge M."/>
            <person name="Basse C.W."/>
            <person name="Steinberg G."/>
            <person name="Ibeas J.I."/>
            <person name="Holloman W."/>
            <person name="Guzman P."/>
            <person name="Farman M."/>
            <person name="Stajich J.E."/>
            <person name="Sentandreu R."/>
            <person name="Gonzalez-Prieto J.M."/>
            <person name="Kennell J.C."/>
            <person name="Molina L."/>
            <person name="Schirawski J."/>
            <person name="Mendoza-Mendoza A."/>
            <person name="Greilinger D."/>
            <person name="Munch K."/>
            <person name="Rossel N."/>
            <person name="Scherer M."/>
            <person name="Vranes M."/>
            <person name="Ladendorf O."/>
            <person name="Vincon V."/>
            <person name="Fuchs U."/>
            <person name="Sandrock B."/>
            <person name="Meng S."/>
            <person name="Ho E.C."/>
            <person name="Cahill M.J."/>
            <person name="Boyce K.J."/>
            <person name="Klose J."/>
            <person name="Klosterman S.J."/>
            <person name="Deelstra H.J."/>
            <person name="Ortiz-Castellanos L."/>
            <person name="Li W."/>
            <person name="Sanchez-Alonso P."/>
            <person name="Schreier P.H."/>
            <person name="Hauser-Hahn I."/>
            <person name="Vaupel M."/>
            <person name="Koopmann E."/>
            <person name="Friedrich G."/>
            <person name="Voss H."/>
            <person name="Schluter T."/>
            <person name="Margolis J."/>
            <person name="Platt D."/>
            <person name="Swimmer C."/>
            <person name="Gnirke A."/>
            <person name="Chen F."/>
            <person name="Vysotskaia V."/>
            <person name="Mannhaupt G."/>
            <person name="Guldener U."/>
            <person name="Munsterkotter M."/>
            <person name="Haase D."/>
            <person name="Oesterheld M."/>
            <person name="Mewes H.W."/>
            <person name="Mauceli E.W."/>
            <person name="DeCaprio D."/>
            <person name="Wade C.M."/>
            <person name="Butler J."/>
            <person name="Young S."/>
            <person name="Jaffe D.B."/>
            <person name="Calvo S."/>
            <person name="Nusbaum C."/>
            <person name="Galagan J."/>
            <person name="Birren B.W."/>
        </authorList>
    </citation>
    <scope>NUCLEOTIDE SEQUENCE [LARGE SCALE GENOMIC DNA]</scope>
    <source>
        <strain evidence="10">DSM 14603 / FGSC 9021 / UM521</strain>
    </source>
</reference>
<feature type="region of interest" description="Disordered" evidence="7">
    <location>
        <begin position="281"/>
        <end position="310"/>
    </location>
</feature>
<dbReference type="OrthoDB" id="75720at2759"/>
<evidence type="ECO:0000256" key="4">
    <source>
        <dbReference type="ARBA" id="ARBA00022737"/>
    </source>
</evidence>
<dbReference type="AlphaFoldDB" id="A0A0D1DR74"/>
<dbReference type="KEGG" id="uma:UMAG_05684"/>
<dbReference type="InterPro" id="IPR005282">
    <property type="entry name" value="LC_transporter"/>
</dbReference>
<keyword evidence="2" id="KW-0813">Transport</keyword>
<accession>A0A0D1DR74</accession>
<dbReference type="SMART" id="SM00679">
    <property type="entry name" value="CTNS"/>
    <property type="match status" value="2"/>
</dbReference>
<dbReference type="RefSeq" id="XP_011391443.1">
    <property type="nucleotide sequence ID" value="XM_011393141.1"/>
</dbReference>
<dbReference type="EMBL" id="CM003155">
    <property type="protein sequence ID" value="KIS66899.1"/>
    <property type="molecule type" value="Genomic_DNA"/>
</dbReference>
<dbReference type="GO" id="GO:0015811">
    <property type="term" value="P:L-cystine transport"/>
    <property type="evidence" value="ECO:0000318"/>
    <property type="project" value="GO_Central"/>
</dbReference>
<protein>
    <recommendedName>
        <fullName evidence="11">Cystinosin</fullName>
    </recommendedName>
</protein>
<dbReference type="GO" id="GO:0012505">
    <property type="term" value="C:endomembrane system"/>
    <property type="evidence" value="ECO:0007669"/>
    <property type="project" value="UniProtKB-SubCell"/>
</dbReference>
<sequence length="310" mass="34536">MAVISRTIASTISRVAGRQPSWILTSLSQLLGWIYTLAWSLSFYPQVIHNYTHRSTVGLSTDFVFLNALGHTSYLVYNALLYLYEPVRRAYRKTHSGRDNVVQFNDLIFSLHAALLALITLAQYLVYKKPNQHVSRSVQLSLAATLTVVVLLAGARRLKLVSWLDIVACASTIKLGVTLTKYLPQIKLNRDRQSTDGFAIENVLLDLTGGVLSLAQLIIDAVWIQHSWSDVTGDWGKLGLALLSIAFDIILTWQHYALYAHPHLDHEHHHHVDPDQVHYTHPAYASTSSNTTSSPPSNDENATESSSLLG</sequence>
<dbReference type="InterPro" id="IPR006603">
    <property type="entry name" value="PQ-loop_rpt"/>
</dbReference>
<feature type="compositionally biased region" description="Polar residues" evidence="7">
    <location>
        <begin position="299"/>
        <end position="310"/>
    </location>
</feature>
<comment type="subcellular location">
    <subcellularLocation>
        <location evidence="1">Endomembrane system</location>
        <topology evidence="1">Multi-pass membrane protein</topology>
    </subcellularLocation>
</comment>
<evidence type="ECO:0000256" key="5">
    <source>
        <dbReference type="ARBA" id="ARBA00022989"/>
    </source>
</evidence>
<feature type="transmembrane region" description="Helical" evidence="8">
    <location>
        <begin position="138"/>
        <end position="155"/>
    </location>
</feature>
<dbReference type="InParanoid" id="A0A0D1DR74"/>
<dbReference type="PANTHER" id="PTHR13131">
    <property type="entry name" value="CYSTINOSIN"/>
    <property type="match status" value="1"/>
</dbReference>
<proteinExistence type="predicted"/>
<dbReference type="OMA" id="WIDVIYT"/>
<dbReference type="VEuPathDB" id="FungiDB:UMAG_05684"/>
<evidence type="ECO:0000256" key="1">
    <source>
        <dbReference type="ARBA" id="ARBA00004127"/>
    </source>
</evidence>
<dbReference type="Proteomes" id="UP000000561">
    <property type="component" value="Chromosome 16"/>
</dbReference>
<organism evidence="9 10">
    <name type="scientific">Mycosarcoma maydis</name>
    <name type="common">Corn smut fungus</name>
    <name type="synonym">Ustilago maydis</name>
    <dbReference type="NCBI Taxonomy" id="5270"/>
    <lineage>
        <taxon>Eukaryota</taxon>
        <taxon>Fungi</taxon>
        <taxon>Dikarya</taxon>
        <taxon>Basidiomycota</taxon>
        <taxon>Ustilaginomycotina</taxon>
        <taxon>Ustilaginomycetes</taxon>
        <taxon>Ustilaginales</taxon>
        <taxon>Ustilaginaceae</taxon>
        <taxon>Mycosarcoma</taxon>
    </lineage>
</organism>